<evidence type="ECO:0000313" key="1">
    <source>
        <dbReference type="EMBL" id="KXY51226.1"/>
    </source>
</evidence>
<evidence type="ECO:0000313" key="2">
    <source>
        <dbReference type="Proteomes" id="UP000075476"/>
    </source>
</evidence>
<dbReference type="Proteomes" id="UP000075476">
    <property type="component" value="Unassembled WGS sequence"/>
</dbReference>
<sequence length="74" mass="8547">MNKYVVVVYLRYDDWEIINVEANSKLHASIKAVNEVMGYEVYKENNIIFESIEELNDVVGSLGLLRVGEVLIRE</sequence>
<dbReference type="EMBL" id="LOMO01000001">
    <property type="protein sequence ID" value="KXY51226.1"/>
    <property type="molecule type" value="Genomic_DNA"/>
</dbReference>
<name>A0A9X0MK16_BACCE</name>
<dbReference type="RefSeq" id="WP_061662563.1">
    <property type="nucleotide sequence ID" value="NZ_LOMO01000001.1"/>
</dbReference>
<accession>A0A9X0MK16</accession>
<reference evidence="1 2" key="1">
    <citation type="submission" date="2015-12" db="EMBL/GenBank/DDBJ databases">
        <title>Bacillus cereus Group isolate.</title>
        <authorList>
            <person name="Kovac J."/>
        </authorList>
    </citation>
    <scope>NUCLEOTIDE SEQUENCE [LARGE SCALE GENOMIC DNA]</scope>
    <source>
        <strain evidence="1 2">FSL K6-0073</strain>
    </source>
</reference>
<dbReference type="AlphaFoldDB" id="A0A9X0MK16"/>
<organism evidence="1 2">
    <name type="scientific">Bacillus cereus</name>
    <dbReference type="NCBI Taxonomy" id="1396"/>
    <lineage>
        <taxon>Bacteria</taxon>
        <taxon>Bacillati</taxon>
        <taxon>Bacillota</taxon>
        <taxon>Bacilli</taxon>
        <taxon>Bacillales</taxon>
        <taxon>Bacillaceae</taxon>
        <taxon>Bacillus</taxon>
        <taxon>Bacillus cereus group</taxon>
    </lineage>
</organism>
<gene>
    <name evidence="1" type="ORF">AT268_32555</name>
</gene>
<comment type="caution">
    <text evidence="1">The sequence shown here is derived from an EMBL/GenBank/DDBJ whole genome shotgun (WGS) entry which is preliminary data.</text>
</comment>
<protein>
    <submittedName>
        <fullName evidence="1">Uncharacterized protein</fullName>
    </submittedName>
</protein>
<proteinExistence type="predicted"/>